<dbReference type="InterPro" id="IPR001851">
    <property type="entry name" value="ABC_transp_permease"/>
</dbReference>
<proteinExistence type="inferred from homology"/>
<evidence type="ECO:0000256" key="5">
    <source>
        <dbReference type="ARBA" id="ARBA00022475"/>
    </source>
</evidence>
<feature type="transmembrane region" description="Helical" evidence="12">
    <location>
        <begin position="38"/>
        <end position="58"/>
    </location>
</feature>
<protein>
    <recommendedName>
        <fullName evidence="11">Autoinducer 2 import system permease protein LsrD</fullName>
    </recommendedName>
</protein>
<feature type="transmembrane region" description="Helical" evidence="12">
    <location>
        <begin position="213"/>
        <end position="236"/>
    </location>
</feature>
<comment type="function">
    <text evidence="10">Part of the ABC transporter complex LsrABCD involved in autoinducer 2 (AI-2) import. Probably responsible for the translocation of the substrate across the membrane.</text>
</comment>
<feature type="transmembrane region" description="Helical" evidence="12">
    <location>
        <begin position="119"/>
        <end position="140"/>
    </location>
</feature>
<comment type="caution">
    <text evidence="13">The sequence shown here is derived from an EMBL/GenBank/DDBJ whole genome shotgun (WGS) entry which is preliminary data.</text>
</comment>
<keyword evidence="7 12" id="KW-0812">Transmembrane</keyword>
<feature type="transmembrane region" description="Helical" evidence="12">
    <location>
        <begin position="90"/>
        <end position="112"/>
    </location>
</feature>
<keyword evidence="4" id="KW-0813">Transport</keyword>
<keyword evidence="5" id="KW-1003">Cell membrane</keyword>
<feature type="transmembrane region" description="Helical" evidence="12">
    <location>
        <begin position="160"/>
        <end position="182"/>
    </location>
</feature>
<dbReference type="PANTHER" id="PTHR32196">
    <property type="entry name" value="ABC TRANSPORTER PERMEASE PROTEIN YPHD-RELATED-RELATED"/>
    <property type="match status" value="1"/>
</dbReference>
<keyword evidence="14" id="KW-1185">Reference proteome</keyword>
<feature type="transmembrane region" description="Helical" evidence="12">
    <location>
        <begin position="65"/>
        <end position="84"/>
    </location>
</feature>
<dbReference type="RefSeq" id="WP_129951536.1">
    <property type="nucleotide sequence ID" value="NZ_JAFMOU010000067.1"/>
</dbReference>
<keyword evidence="9 12" id="KW-0472">Membrane</keyword>
<gene>
    <name evidence="13" type="ORF">J1786_11265</name>
</gene>
<dbReference type="NCBIfam" id="NF011612">
    <property type="entry name" value="PRK15038.1"/>
    <property type="match status" value="1"/>
</dbReference>
<evidence type="ECO:0000256" key="12">
    <source>
        <dbReference type="SAM" id="Phobius"/>
    </source>
</evidence>
<accession>A0ABS6L0L6</accession>
<evidence type="ECO:0000313" key="14">
    <source>
        <dbReference type="Proteomes" id="UP000699865"/>
    </source>
</evidence>
<feature type="transmembrane region" description="Helical" evidence="12">
    <location>
        <begin position="268"/>
        <end position="285"/>
    </location>
</feature>
<evidence type="ECO:0000256" key="9">
    <source>
        <dbReference type="ARBA" id="ARBA00023136"/>
    </source>
</evidence>
<feature type="transmembrane region" description="Helical" evidence="12">
    <location>
        <begin position="297"/>
        <end position="319"/>
    </location>
</feature>
<evidence type="ECO:0000313" key="13">
    <source>
        <dbReference type="EMBL" id="MBU9835386.1"/>
    </source>
</evidence>
<evidence type="ECO:0000256" key="1">
    <source>
        <dbReference type="ARBA" id="ARBA00004429"/>
    </source>
</evidence>
<dbReference type="Proteomes" id="UP000699865">
    <property type="component" value="Unassembled WGS sequence"/>
</dbReference>
<evidence type="ECO:0000256" key="4">
    <source>
        <dbReference type="ARBA" id="ARBA00022448"/>
    </source>
</evidence>
<evidence type="ECO:0000256" key="10">
    <source>
        <dbReference type="ARBA" id="ARBA00025439"/>
    </source>
</evidence>
<sequence length="345" mass="35722">MNKLQQYGWEAALLALLIVEILLFGVANPRMLDASTLLFSTSDFITIGIVALPLTLVIVSGGIDISFGSTIGLCAIALGVLFQAHVPLVLAIPLTLALGAACGLLNAALILYTGVNPLVITLGTLYLFGGSALLLSGLAGATGFEGIGNFPDTFTNFANLVVIGVPVPLLIFLAATLLFWLLMHRSRTGRNVFLIGQNSRVARYGALPVSRTVFALYGMTGLASAVAAILMTSYFGSARSDLGNALLMPAITAVVLGGANIYGGSGSILGTALATLLIGYLQQGLQMVGVSSQVSSALSGALLILVVIGRSASLNRDLIRSVFQRYRQRGSASSSSLTSKPSISQ</sequence>
<evidence type="ECO:0000256" key="3">
    <source>
        <dbReference type="ARBA" id="ARBA00011262"/>
    </source>
</evidence>
<keyword evidence="6" id="KW-0997">Cell inner membrane</keyword>
<evidence type="ECO:0000256" key="6">
    <source>
        <dbReference type="ARBA" id="ARBA00022519"/>
    </source>
</evidence>
<evidence type="ECO:0000256" key="8">
    <source>
        <dbReference type="ARBA" id="ARBA00022989"/>
    </source>
</evidence>
<organism evidence="13 14">
    <name type="scientific">Rahnella perminowiae</name>
    <dbReference type="NCBI Taxonomy" id="2816244"/>
    <lineage>
        <taxon>Bacteria</taxon>
        <taxon>Pseudomonadati</taxon>
        <taxon>Pseudomonadota</taxon>
        <taxon>Gammaproteobacteria</taxon>
        <taxon>Enterobacterales</taxon>
        <taxon>Yersiniaceae</taxon>
        <taxon>Rahnella</taxon>
    </lineage>
</organism>
<evidence type="ECO:0000256" key="11">
    <source>
        <dbReference type="ARBA" id="ARBA00039381"/>
    </source>
</evidence>
<dbReference type="CDD" id="cd06579">
    <property type="entry name" value="TM_PBP1_transp_AraH_like"/>
    <property type="match status" value="1"/>
</dbReference>
<comment type="subunit">
    <text evidence="3">The complex is composed of two ATP-binding proteins (LsrA), two transmembrane proteins (LsrC and LsrD) and a solute-binding protein (LsrB).</text>
</comment>
<name>A0ABS6L0L6_9GAMM</name>
<dbReference type="EMBL" id="JAFMOU010000067">
    <property type="protein sequence ID" value="MBU9835386.1"/>
    <property type="molecule type" value="Genomic_DNA"/>
</dbReference>
<comment type="similarity">
    <text evidence="2">Belongs to the binding-protein-dependent transport system permease family. AraH/RbsC subfamily.</text>
</comment>
<dbReference type="PANTHER" id="PTHR32196:SF71">
    <property type="entry name" value="AUTOINDUCER 2 IMPORT SYSTEM PERMEASE PROTEIN LSRD"/>
    <property type="match status" value="1"/>
</dbReference>
<evidence type="ECO:0000256" key="2">
    <source>
        <dbReference type="ARBA" id="ARBA00007942"/>
    </source>
</evidence>
<comment type="subcellular location">
    <subcellularLocation>
        <location evidence="1">Cell inner membrane</location>
        <topology evidence="1">Multi-pass membrane protein</topology>
    </subcellularLocation>
</comment>
<feature type="transmembrane region" description="Helical" evidence="12">
    <location>
        <begin position="7"/>
        <end position="26"/>
    </location>
</feature>
<keyword evidence="8 12" id="KW-1133">Transmembrane helix</keyword>
<evidence type="ECO:0000256" key="7">
    <source>
        <dbReference type="ARBA" id="ARBA00022692"/>
    </source>
</evidence>
<reference evidence="13 14" key="1">
    <citation type="submission" date="2021-03" db="EMBL/GenBank/DDBJ databases">
        <title>Five novel Rahnella species.</title>
        <authorList>
            <person name="Brady C."/>
            <person name="Asselin J."/>
            <person name="Beer S."/>
            <person name="Bruberg M.B."/>
            <person name="Crampton B."/>
            <person name="Venter S."/>
            <person name="Arnold D."/>
            <person name="Denman S."/>
        </authorList>
    </citation>
    <scope>NUCLEOTIDE SEQUENCE [LARGE SCALE GENOMIC DNA]</scope>
    <source>
        <strain evidence="13 14">L72c</strain>
    </source>
</reference>
<dbReference type="Pfam" id="PF02653">
    <property type="entry name" value="BPD_transp_2"/>
    <property type="match status" value="1"/>
</dbReference>